<evidence type="ECO:0000313" key="2">
    <source>
        <dbReference type="EMBL" id="KAF9943728.1"/>
    </source>
</evidence>
<feature type="non-terminal residue" evidence="2">
    <location>
        <position position="65"/>
    </location>
</feature>
<gene>
    <name evidence="2" type="ORF">BGZ70_005503</name>
</gene>
<comment type="caution">
    <text evidence="2">The sequence shown here is derived from an EMBL/GenBank/DDBJ whole genome shotgun (WGS) entry which is preliminary data.</text>
</comment>
<name>A0A9P6IPW7_MORAP</name>
<dbReference type="AlphaFoldDB" id="A0A9P6IPW7"/>
<proteinExistence type="predicted"/>
<dbReference type="EMBL" id="JAAAHY010002934">
    <property type="protein sequence ID" value="KAF9943728.1"/>
    <property type="molecule type" value="Genomic_DNA"/>
</dbReference>
<evidence type="ECO:0000313" key="3">
    <source>
        <dbReference type="Proteomes" id="UP000738359"/>
    </source>
</evidence>
<protein>
    <submittedName>
        <fullName evidence="2">Uncharacterized protein</fullName>
    </submittedName>
</protein>
<reference evidence="2" key="1">
    <citation type="journal article" date="2020" name="Fungal Divers.">
        <title>Resolving the Mortierellaceae phylogeny through synthesis of multi-gene phylogenetics and phylogenomics.</title>
        <authorList>
            <person name="Vandepol N."/>
            <person name="Liber J."/>
            <person name="Desiro A."/>
            <person name="Na H."/>
            <person name="Kennedy M."/>
            <person name="Barry K."/>
            <person name="Grigoriev I.V."/>
            <person name="Miller A.N."/>
            <person name="O'Donnell K."/>
            <person name="Stajich J.E."/>
            <person name="Bonito G."/>
        </authorList>
    </citation>
    <scope>NUCLEOTIDE SEQUENCE</scope>
    <source>
        <strain evidence="2">CK1249</strain>
    </source>
</reference>
<sequence length="65" mass="7152">MLKAIRATVSRQAQAAQPGINFYVREGAVMRNSSPRSGSRRSHQQNLRGTLLDRGEETNNEPNAG</sequence>
<evidence type="ECO:0000256" key="1">
    <source>
        <dbReference type="SAM" id="MobiDB-lite"/>
    </source>
</evidence>
<keyword evidence="3" id="KW-1185">Reference proteome</keyword>
<organism evidence="2 3">
    <name type="scientific">Mortierella alpina</name>
    <name type="common">Oleaginous fungus</name>
    <name type="synonym">Mortierella renispora</name>
    <dbReference type="NCBI Taxonomy" id="64518"/>
    <lineage>
        <taxon>Eukaryota</taxon>
        <taxon>Fungi</taxon>
        <taxon>Fungi incertae sedis</taxon>
        <taxon>Mucoromycota</taxon>
        <taxon>Mortierellomycotina</taxon>
        <taxon>Mortierellomycetes</taxon>
        <taxon>Mortierellales</taxon>
        <taxon>Mortierellaceae</taxon>
        <taxon>Mortierella</taxon>
    </lineage>
</organism>
<accession>A0A9P6IPW7</accession>
<feature type="region of interest" description="Disordered" evidence="1">
    <location>
        <begin position="31"/>
        <end position="65"/>
    </location>
</feature>
<dbReference type="Proteomes" id="UP000738359">
    <property type="component" value="Unassembled WGS sequence"/>
</dbReference>